<reference evidence="1 2" key="1">
    <citation type="journal article" date="2023" name="Microbiol. Resour. Announc.">
        <title>Complete Genome Sequence of Imperialibacter roseus strain P4T.</title>
        <authorList>
            <person name="Tizabi D.R."/>
            <person name="Bachvaroff T."/>
            <person name="Hill R.T."/>
        </authorList>
    </citation>
    <scope>NUCLEOTIDE SEQUENCE [LARGE SCALE GENOMIC DNA]</scope>
    <source>
        <strain evidence="1 2">P4T</strain>
    </source>
</reference>
<dbReference type="EMBL" id="CP136051">
    <property type="protein sequence ID" value="WOK08883.1"/>
    <property type="molecule type" value="Genomic_DNA"/>
</dbReference>
<dbReference type="RefSeq" id="WP_317491514.1">
    <property type="nucleotide sequence ID" value="NZ_CP136051.1"/>
</dbReference>
<accession>A0ABZ0IUZ9</accession>
<proteinExistence type="predicted"/>
<protein>
    <submittedName>
        <fullName evidence="1">PorP/SprF family type IX secretion system membrane protein</fullName>
    </submittedName>
</protein>
<name>A0ABZ0IUZ9_9BACT</name>
<organism evidence="1 2">
    <name type="scientific">Imperialibacter roseus</name>
    <dbReference type="NCBI Taxonomy" id="1324217"/>
    <lineage>
        <taxon>Bacteria</taxon>
        <taxon>Pseudomonadati</taxon>
        <taxon>Bacteroidota</taxon>
        <taxon>Cytophagia</taxon>
        <taxon>Cytophagales</taxon>
        <taxon>Flammeovirgaceae</taxon>
        <taxon>Imperialibacter</taxon>
    </lineage>
</organism>
<evidence type="ECO:0000313" key="2">
    <source>
        <dbReference type="Proteomes" id="UP001302349"/>
    </source>
</evidence>
<dbReference type="Proteomes" id="UP001302349">
    <property type="component" value="Chromosome"/>
</dbReference>
<dbReference type="Pfam" id="PF11751">
    <property type="entry name" value="PorP_SprF"/>
    <property type="match status" value="1"/>
</dbReference>
<gene>
    <name evidence="1" type="ORF">RT717_09570</name>
</gene>
<dbReference type="NCBIfam" id="TIGR03519">
    <property type="entry name" value="T9SS_PorP_fam"/>
    <property type="match status" value="1"/>
</dbReference>
<sequence>MKRILLSVGIVFSLNAASSQTLPFKDFYFASPMLINPAMAGDRIDPTFTLISNIPTSGIYGAPASVSFSYDQQLKKINSGIGAVVSRENQGVHTEWRHTLMYNYRWKFSGSNELALGGSIFNVDLESDWDKLNSSGVDPYLTGQSRLNYFNFDVGASYSFFKGTNVGLSLISYPRIYRENFFFDMYKVRDQRRVVAFLEQDLTLNKWLKLRPSVLYTLPGELPAILNLNATAYISKWAFVGAQYSNNNSLNNTSNVFAGLCYNDAIQIGVKVFKKQTQMLAYGYRSAAFMLQVSPKRKDESKD</sequence>
<evidence type="ECO:0000313" key="1">
    <source>
        <dbReference type="EMBL" id="WOK08883.1"/>
    </source>
</evidence>
<dbReference type="InterPro" id="IPR019861">
    <property type="entry name" value="PorP/SprF_Bacteroidetes"/>
</dbReference>
<keyword evidence="2" id="KW-1185">Reference proteome</keyword>